<evidence type="ECO:0000256" key="6">
    <source>
        <dbReference type="ARBA" id="ARBA00023136"/>
    </source>
</evidence>
<dbReference type="GO" id="GO:0055085">
    <property type="term" value="P:transmembrane transport"/>
    <property type="evidence" value="ECO:0007669"/>
    <property type="project" value="InterPro"/>
</dbReference>
<dbReference type="PANTHER" id="PTHR30193">
    <property type="entry name" value="ABC TRANSPORTER PERMEASE PROTEIN"/>
    <property type="match status" value="1"/>
</dbReference>
<dbReference type="KEGG" id="bhc:JFL75_03060"/>
<gene>
    <name evidence="9" type="ORF">JFL75_03060</name>
</gene>
<dbReference type="EMBL" id="CP067089">
    <property type="protein sequence ID" value="QQO09905.1"/>
    <property type="molecule type" value="Genomic_DNA"/>
</dbReference>
<evidence type="ECO:0000256" key="7">
    <source>
        <dbReference type="RuleBase" id="RU363032"/>
    </source>
</evidence>
<comment type="similarity">
    <text evidence="7">Belongs to the binding-protein-dependent transport system permease family.</text>
</comment>
<evidence type="ECO:0000256" key="5">
    <source>
        <dbReference type="ARBA" id="ARBA00022989"/>
    </source>
</evidence>
<proteinExistence type="inferred from homology"/>
<dbReference type="Pfam" id="PF00528">
    <property type="entry name" value="BPD_transp_1"/>
    <property type="match status" value="1"/>
</dbReference>
<dbReference type="InterPro" id="IPR051393">
    <property type="entry name" value="ABC_transporter_permease"/>
</dbReference>
<dbReference type="GO" id="GO:0005886">
    <property type="term" value="C:plasma membrane"/>
    <property type="evidence" value="ECO:0007669"/>
    <property type="project" value="UniProtKB-SubCell"/>
</dbReference>
<dbReference type="AlphaFoldDB" id="A0A7T8BBC9"/>
<dbReference type="Proteomes" id="UP000595917">
    <property type="component" value="Chromosome"/>
</dbReference>
<evidence type="ECO:0000256" key="3">
    <source>
        <dbReference type="ARBA" id="ARBA00022475"/>
    </source>
</evidence>
<evidence type="ECO:0000313" key="10">
    <source>
        <dbReference type="Proteomes" id="UP000595917"/>
    </source>
</evidence>
<protein>
    <submittedName>
        <fullName evidence="9">Sugar ABC transporter permease</fullName>
    </submittedName>
</protein>
<dbReference type="InterPro" id="IPR000515">
    <property type="entry name" value="MetI-like"/>
</dbReference>
<evidence type="ECO:0000313" key="9">
    <source>
        <dbReference type="EMBL" id="QQO09905.1"/>
    </source>
</evidence>
<dbReference type="RefSeq" id="WP_215627209.1">
    <property type="nucleotide sequence ID" value="NZ_CP067089.2"/>
</dbReference>
<dbReference type="Gene3D" id="1.10.3720.10">
    <property type="entry name" value="MetI-like"/>
    <property type="match status" value="1"/>
</dbReference>
<evidence type="ECO:0000256" key="2">
    <source>
        <dbReference type="ARBA" id="ARBA00022448"/>
    </source>
</evidence>
<keyword evidence="6 7" id="KW-0472">Membrane</keyword>
<keyword evidence="3" id="KW-1003">Cell membrane</keyword>
<reference evidence="9" key="1">
    <citation type="submission" date="2021-01" db="EMBL/GenBank/DDBJ databases">
        <title>Description of Breznakiella homolactica.</title>
        <authorList>
            <person name="Song Y."/>
            <person name="Brune A."/>
        </authorList>
    </citation>
    <scope>NUCLEOTIDE SEQUENCE</scope>
    <source>
        <strain evidence="9">RmG30</strain>
    </source>
</reference>
<dbReference type="PANTHER" id="PTHR30193:SF37">
    <property type="entry name" value="INNER MEMBRANE ABC TRANSPORTER PERMEASE PROTEIN YCJO"/>
    <property type="match status" value="1"/>
</dbReference>
<keyword evidence="2 7" id="KW-0813">Transport</keyword>
<feature type="transmembrane region" description="Helical" evidence="7">
    <location>
        <begin position="80"/>
        <end position="101"/>
    </location>
</feature>
<keyword evidence="4 7" id="KW-0812">Transmembrane</keyword>
<feature type="transmembrane region" description="Helical" evidence="7">
    <location>
        <begin position="219"/>
        <end position="239"/>
    </location>
</feature>
<feature type="domain" description="ABC transmembrane type-1" evidence="8">
    <location>
        <begin position="76"/>
        <end position="293"/>
    </location>
</feature>
<dbReference type="PROSITE" id="PS50928">
    <property type="entry name" value="ABC_TM1"/>
    <property type="match status" value="1"/>
</dbReference>
<keyword evidence="5 7" id="KW-1133">Transmembrane helix</keyword>
<feature type="transmembrane region" description="Helical" evidence="7">
    <location>
        <begin position="113"/>
        <end position="133"/>
    </location>
</feature>
<dbReference type="CDD" id="cd06261">
    <property type="entry name" value="TM_PBP2"/>
    <property type="match status" value="1"/>
</dbReference>
<name>A0A7T8BBC9_9SPIR</name>
<evidence type="ECO:0000256" key="1">
    <source>
        <dbReference type="ARBA" id="ARBA00004651"/>
    </source>
</evidence>
<evidence type="ECO:0000259" key="8">
    <source>
        <dbReference type="PROSITE" id="PS50928"/>
    </source>
</evidence>
<dbReference type="SUPFAM" id="SSF161098">
    <property type="entry name" value="MetI-like"/>
    <property type="match status" value="1"/>
</dbReference>
<dbReference type="InterPro" id="IPR035906">
    <property type="entry name" value="MetI-like_sf"/>
</dbReference>
<evidence type="ECO:0000256" key="4">
    <source>
        <dbReference type="ARBA" id="ARBA00022692"/>
    </source>
</evidence>
<organism evidence="9 10">
    <name type="scientific">Breznakiella homolactica</name>
    <dbReference type="NCBI Taxonomy" id="2798577"/>
    <lineage>
        <taxon>Bacteria</taxon>
        <taxon>Pseudomonadati</taxon>
        <taxon>Spirochaetota</taxon>
        <taxon>Spirochaetia</taxon>
        <taxon>Spirochaetales</taxon>
        <taxon>Breznakiellaceae</taxon>
        <taxon>Breznakiella</taxon>
    </lineage>
</organism>
<sequence>MPAKPSAKLRKRLYDSFVVGVCLAPSTVIILVFTYIAFIFCVYLSFNNWNMLKPMQWVGLENYITAFTSPEFYESLKVTFIYVLVAVPACVIIGLLIGLLLDWITFAKSLFRLLLFLPVIISMVVAAVVWRWIFDPNVGIVNQVLYSMGFKSSHWNLWWQDPAGGAMVSVLVVGIWKRVGYNGVLFLGGLKNISDTYYEAATLDGATAWQKFTKITLPLLSPTTFMVTVMQFFAAFKVIESVLVMMRASPARQSMQVLVLYIYENAFSYLKMGYASAISVVLFGLIMFFTIIQLVLEKRMVYYQ</sequence>
<comment type="subcellular location">
    <subcellularLocation>
        <location evidence="1 7">Cell membrane</location>
        <topology evidence="1 7">Multi-pass membrane protein</topology>
    </subcellularLocation>
</comment>
<accession>A0A7T8BBC9</accession>
<feature type="transmembrane region" description="Helical" evidence="7">
    <location>
        <begin position="157"/>
        <end position="176"/>
    </location>
</feature>
<keyword evidence="10" id="KW-1185">Reference proteome</keyword>
<feature type="transmembrane region" description="Helical" evidence="7">
    <location>
        <begin position="274"/>
        <end position="296"/>
    </location>
</feature>
<feature type="transmembrane region" description="Helical" evidence="7">
    <location>
        <begin position="21"/>
        <end position="46"/>
    </location>
</feature>